<proteinExistence type="predicted"/>
<dbReference type="Proteomes" id="UP000002729">
    <property type="component" value="Unassembled WGS sequence"/>
</dbReference>
<gene>
    <name evidence="4" type="ORF">AURANDRAFT_63735</name>
</gene>
<evidence type="ECO:0000256" key="1">
    <source>
        <dbReference type="SAM" id="MobiDB-lite"/>
    </source>
</evidence>
<feature type="transmembrane region" description="Helical" evidence="2">
    <location>
        <begin position="1370"/>
        <end position="1388"/>
    </location>
</feature>
<keyword evidence="2" id="KW-1133">Transmembrane helix</keyword>
<dbReference type="InParanoid" id="F0Y8Q2"/>
<dbReference type="OrthoDB" id="10017101at2759"/>
<feature type="region of interest" description="Disordered" evidence="1">
    <location>
        <begin position="1026"/>
        <end position="1077"/>
    </location>
</feature>
<feature type="compositionally biased region" description="Low complexity" evidence="1">
    <location>
        <begin position="848"/>
        <end position="861"/>
    </location>
</feature>
<feature type="region of interest" description="Disordered" evidence="1">
    <location>
        <begin position="848"/>
        <end position="896"/>
    </location>
</feature>
<evidence type="ECO:0000313" key="5">
    <source>
        <dbReference type="Proteomes" id="UP000002729"/>
    </source>
</evidence>
<feature type="domain" description="Methyltransferase" evidence="3">
    <location>
        <begin position="108"/>
        <end position="205"/>
    </location>
</feature>
<dbReference type="Pfam" id="PF13649">
    <property type="entry name" value="Methyltransf_25"/>
    <property type="match status" value="1"/>
</dbReference>
<dbReference type="EMBL" id="GL833127">
    <property type="protein sequence ID" value="EGB08456.1"/>
    <property type="molecule type" value="Genomic_DNA"/>
</dbReference>
<keyword evidence="2" id="KW-0472">Membrane</keyword>
<dbReference type="KEGG" id="aaf:AURANDRAFT_63735"/>
<evidence type="ECO:0000313" key="4">
    <source>
        <dbReference type="EMBL" id="EGB08456.1"/>
    </source>
</evidence>
<feature type="transmembrane region" description="Helical" evidence="2">
    <location>
        <begin position="436"/>
        <end position="456"/>
    </location>
</feature>
<reference evidence="4 5" key="1">
    <citation type="journal article" date="2011" name="Proc. Natl. Acad. Sci. U.S.A.">
        <title>Niche of harmful alga Aureococcus anophagefferens revealed through ecogenomics.</title>
        <authorList>
            <person name="Gobler C.J."/>
            <person name="Berry D.L."/>
            <person name="Dyhrman S.T."/>
            <person name="Wilhelm S.W."/>
            <person name="Salamov A."/>
            <person name="Lobanov A.V."/>
            <person name="Zhang Y."/>
            <person name="Collier J.L."/>
            <person name="Wurch L.L."/>
            <person name="Kustka A.B."/>
            <person name="Dill B.D."/>
            <person name="Shah M."/>
            <person name="VerBerkmoes N.C."/>
            <person name="Kuo A."/>
            <person name="Terry A."/>
            <person name="Pangilinan J."/>
            <person name="Lindquist E.A."/>
            <person name="Lucas S."/>
            <person name="Paulsen I.T."/>
            <person name="Hattenrath-Lehmann T.K."/>
            <person name="Talmage S.C."/>
            <person name="Walker E.A."/>
            <person name="Koch F."/>
            <person name="Burson A.M."/>
            <person name="Marcoval M.A."/>
            <person name="Tang Y.Z."/>
            <person name="Lecleir G.R."/>
            <person name="Coyne K.J."/>
            <person name="Berg G.M."/>
            <person name="Bertrand E.M."/>
            <person name="Saito M.A."/>
            <person name="Gladyshev V.N."/>
            <person name="Grigoriev I.V."/>
        </authorList>
    </citation>
    <scope>NUCLEOTIDE SEQUENCE [LARGE SCALE GENOMIC DNA]</scope>
    <source>
        <strain evidence="5">CCMP 1984</strain>
    </source>
</reference>
<evidence type="ECO:0000256" key="2">
    <source>
        <dbReference type="SAM" id="Phobius"/>
    </source>
</evidence>
<feature type="region of interest" description="Disordered" evidence="1">
    <location>
        <begin position="1201"/>
        <end position="1268"/>
    </location>
</feature>
<dbReference type="SUPFAM" id="SSF53335">
    <property type="entry name" value="S-adenosyl-L-methionine-dependent methyltransferases"/>
    <property type="match status" value="1"/>
</dbReference>
<accession>F0Y8Q2</accession>
<dbReference type="InterPro" id="IPR029063">
    <property type="entry name" value="SAM-dependent_MTases_sf"/>
</dbReference>
<feature type="transmembrane region" description="Helical" evidence="2">
    <location>
        <begin position="1614"/>
        <end position="1638"/>
    </location>
</feature>
<dbReference type="CDD" id="cd02440">
    <property type="entry name" value="AdoMet_MTases"/>
    <property type="match status" value="1"/>
</dbReference>
<dbReference type="Gene3D" id="3.40.50.150">
    <property type="entry name" value="Vaccinia Virus protein VP39"/>
    <property type="match status" value="1"/>
</dbReference>
<feature type="compositionally biased region" description="Pro residues" evidence="1">
    <location>
        <begin position="1028"/>
        <end position="1077"/>
    </location>
</feature>
<organism evidence="5">
    <name type="scientific">Aureococcus anophagefferens</name>
    <name type="common">Harmful bloom alga</name>
    <dbReference type="NCBI Taxonomy" id="44056"/>
    <lineage>
        <taxon>Eukaryota</taxon>
        <taxon>Sar</taxon>
        <taxon>Stramenopiles</taxon>
        <taxon>Ochrophyta</taxon>
        <taxon>Pelagophyceae</taxon>
        <taxon>Pelagomonadales</taxon>
        <taxon>Pelagomonadaceae</taxon>
        <taxon>Aureococcus</taxon>
    </lineage>
</organism>
<protein>
    <recommendedName>
        <fullName evidence="3">Methyltransferase domain-containing protein</fullName>
    </recommendedName>
</protein>
<evidence type="ECO:0000259" key="3">
    <source>
        <dbReference type="Pfam" id="PF13649"/>
    </source>
</evidence>
<keyword evidence="2" id="KW-0812">Transmembrane</keyword>
<name>F0Y8Q2_AURAN</name>
<feature type="region of interest" description="Disordered" evidence="1">
    <location>
        <begin position="718"/>
        <end position="773"/>
    </location>
</feature>
<feature type="transmembrane region" description="Helical" evidence="2">
    <location>
        <begin position="1420"/>
        <end position="1441"/>
    </location>
</feature>
<dbReference type="InterPro" id="IPR041698">
    <property type="entry name" value="Methyltransf_25"/>
</dbReference>
<keyword evidence="5" id="KW-1185">Reference proteome</keyword>
<feature type="transmembrane region" description="Helical" evidence="2">
    <location>
        <begin position="1484"/>
        <end position="1503"/>
    </location>
</feature>
<sequence>MGRWDAFYAAGDDACFAAYCAAHADLADALCGGAACDAPGPLRACREHWEGYGRAEGREPDPDACSAAKETVAVAADGSADVADGSADVAVHEDLFRAFDDPAALTALDFGCGAGPRFFAHSRRFARLDGADTSKVALEAAHAYVQERVADRAYTLYHSDGLELDAVPADAYDAVVSFDALSRIPFHATRYRLLEEFFRVLKCDGRASLAMGFGAFHGSVAGYRDDVPVDDGADVQVAFDDPDLLVHDLDRVGFRDMAYWISTGGSGTHAKTLVVAGRKQCPLWNIRVFIGNRSEPETLEELPQAQGTNRKYVDAEIPRKRPTVSGVREELRNMKTTELVKRARRDGVSPETIDDALDADAPRDALAEVLLAHWDLDDEGGEPDEWPCLMVDASVSRIQQQGALRRRARRDVAVNASLLAVCVVGLAAHAADARAVASGCFALLGAFMAYAVYIALCAMKAYTVAHVDHLALPHSGSTTVATALRRALEARALLGAASCAKCSAAACGADAPLPVRATLVYRAGHAHFPLAERRAHIASDWADGAVSRAREASGGARQAEHETRVGLRGPSPRVARPGAVVTVHVLREPVTWLWRTLMRFSYMPVEGAARRGSRTASGATHRGRARGEPASAWLERNPFAWNMQAQFLAGRPRFDCNRTLAAARDDADPEALLPRAEAELADEAALAFGLFERLEDSAQLIAHALCLPKATLVAGETRRGALRASNRRSPRSRSAPPSKTEAAPPKLQRRDSLPPPSTPRKEPPKARTPSTSAKWLGAGSCVILDEYAATATPSRPATSPAPDLGGVVATALDLAHVPLAEPTTPKTPEGGLPRAERMVSADFEDAGAAAPPLALGGDDAAPAPPDLEDAPAAVSTPPVVDGAATATPRSSPPRTPRSFLRELRAFEAKALILDEATTALVPEEETTPQEETAPLVPEGPFVLEEATTPQEETTPLVPEAPLVLEEATTPPSLEKEPRPAVRPWAAPAAVLVLAVAAACVLASPAAHPIVADDVAAAAPRRAAAAPPLLLPPPPPSASTALPAPPPRALTEPPPPRASPAPPPPRASPAPPDLAAPAPPDLAVALRRAPPAPPRAPPVDVAAAPLVGTDVVVAAAPAPPPVSPPARLCLPNSGAPAAARAPSASAYQNMDSTASVTFAKPPPLWGPHSPHQTLARPPTARARAAYWRFVWDTKPGAGHGPSLLSLTETMPRLPPLDGSEVRSALAPSPNGGGRSSRVSSELNTEKPPKRSRSASRGSLATLAPPSGRAKPIPVACQSFFDSLSHLQDDIEAGGHGSEFEYLQKIEVNEHISSHVEFKLRRDTLCDMLKAAVEGQLDNASVYTLLWASEIIHDHAGRPPRKVFDLTMTRRVTYLAVFIQIFVPLALIIVEQNHMRLPFLFCPAAALAGTRADAPPYAFKRAVYGACVYVLAWLTCLTNFGAVQYEEAAYRFFAQFHPPRKGRPPVPVDAPDPECSRYGLCMLVSAAVQILSFKLVLVTLIFLFFTQSDLMDIVLNCLALQFILDVDSTIVTPIRNRDLVEREMKKWFEDFDWYGDEIKAYLERDAARPTVTFPGVGDMPCIRLLPFLVVDHRAPGFVRVERAWFARHWAIKLLTFFDGLMVPLVLFFMVGVGFCAEFAWPGDDDD</sequence>
<feature type="transmembrane region" description="Helical" evidence="2">
    <location>
        <begin position="412"/>
        <end position="430"/>
    </location>
</feature>
<feature type="region of interest" description="Disordered" evidence="1">
    <location>
        <begin position="551"/>
        <end position="571"/>
    </location>
</feature>
<dbReference type="GeneID" id="20224469"/>
<dbReference type="RefSeq" id="XP_009036470.1">
    <property type="nucleotide sequence ID" value="XM_009038222.1"/>
</dbReference>